<dbReference type="InterPro" id="IPR029638">
    <property type="entry name" value="FAM78"/>
</dbReference>
<reference evidence="2" key="1">
    <citation type="submission" date="2016-11" db="UniProtKB">
        <authorList>
            <consortium name="WormBaseParasite"/>
        </authorList>
    </citation>
    <scope>IDENTIFICATION</scope>
</reference>
<keyword evidence="1" id="KW-1185">Reference proteome</keyword>
<accession>A0A1I8JHC3</accession>
<evidence type="ECO:0000313" key="1">
    <source>
        <dbReference type="Proteomes" id="UP000095280"/>
    </source>
</evidence>
<dbReference type="PANTHER" id="PTHR31655">
    <property type="entry name" value="PROTEIN FAM78A"/>
    <property type="match status" value="1"/>
</dbReference>
<dbReference type="Proteomes" id="UP000095280">
    <property type="component" value="Unplaced"/>
</dbReference>
<sequence>MLYYRTQTFYCKVSIEIPSCVADRDWSIGLVQACNYMYLENDYEQRGSSYWEFHPLKSGRRQLMNDSDGRIVHTIRVGHHWKTNKELQIKDYFHPSVVWELPYSGRVRLTDIHRQQQFLIWLVAVRHRRRGVLTEAQSPADEVHVLKKIRWDYNLRMKVDSHLPVGERVRWFTEYQSEPPQVSEPDEAHLPEESTKAPHCNAAQSLIWYPRDPDRYQRILVPPKQIIVPWSQWVREMLGSKSRRRKPAETAEIRWSPYLVQ</sequence>
<proteinExistence type="predicted"/>
<dbReference type="WBParaSite" id="maker-uti_cns_0047553-snap-gene-0.7-mRNA-1">
    <property type="protein sequence ID" value="maker-uti_cns_0047553-snap-gene-0.7-mRNA-1"/>
    <property type="gene ID" value="maker-uti_cns_0047553-snap-gene-0.7"/>
</dbReference>
<evidence type="ECO:0000313" key="2">
    <source>
        <dbReference type="WBParaSite" id="maker-uti_cns_0047553-snap-gene-0.7-mRNA-1"/>
    </source>
</evidence>
<name>A0A1I8JHC3_9PLAT</name>
<organism evidence="1 2">
    <name type="scientific">Macrostomum lignano</name>
    <dbReference type="NCBI Taxonomy" id="282301"/>
    <lineage>
        <taxon>Eukaryota</taxon>
        <taxon>Metazoa</taxon>
        <taxon>Spiralia</taxon>
        <taxon>Lophotrochozoa</taxon>
        <taxon>Platyhelminthes</taxon>
        <taxon>Rhabditophora</taxon>
        <taxon>Macrostomorpha</taxon>
        <taxon>Macrostomida</taxon>
        <taxon>Macrostomidae</taxon>
        <taxon>Macrostomum</taxon>
    </lineage>
</organism>
<protein>
    <submittedName>
        <fullName evidence="2">Chromosome 1 open reading frame 158</fullName>
    </submittedName>
</protein>
<dbReference type="AlphaFoldDB" id="A0A1I8JHC3"/>
<dbReference type="PANTHER" id="PTHR31655:SF7">
    <property type="entry name" value="PROTEIN FAM78A"/>
    <property type="match status" value="1"/>
</dbReference>